<dbReference type="Gene3D" id="1.25.40.20">
    <property type="entry name" value="Ankyrin repeat-containing domain"/>
    <property type="match status" value="1"/>
</dbReference>
<feature type="region of interest" description="Disordered" evidence="11">
    <location>
        <begin position="1083"/>
        <end position="1146"/>
    </location>
</feature>
<evidence type="ECO:0000256" key="7">
    <source>
        <dbReference type="ARBA" id="ARBA00023054"/>
    </source>
</evidence>
<dbReference type="GO" id="GO:0008270">
    <property type="term" value="F:zinc ion binding"/>
    <property type="evidence" value="ECO:0007669"/>
    <property type="project" value="UniProtKB-KW"/>
</dbReference>
<keyword evidence="6 8" id="KW-0040">ANK repeat</keyword>
<dbReference type="PANTHER" id="PTHR46097:SF3">
    <property type="entry name" value="ARF GTPASE-ACTIVATING PROTEIN GIT"/>
    <property type="match status" value="1"/>
</dbReference>
<dbReference type="GO" id="GO:0005096">
    <property type="term" value="F:GTPase activator activity"/>
    <property type="evidence" value="ECO:0007669"/>
    <property type="project" value="UniProtKB-KW"/>
</dbReference>
<dbReference type="InterPro" id="IPR032352">
    <property type="entry name" value="GIT1/2_CC"/>
</dbReference>
<dbReference type="InterPro" id="IPR047161">
    <property type="entry name" value="GIT-like"/>
</dbReference>
<dbReference type="PROSITE" id="PS50297">
    <property type="entry name" value="ANK_REP_REGION"/>
    <property type="match status" value="1"/>
</dbReference>
<evidence type="ECO:0000256" key="1">
    <source>
        <dbReference type="ARBA" id="ARBA00022468"/>
    </source>
</evidence>
<dbReference type="Pfam" id="PF12205">
    <property type="entry name" value="GIT1_C"/>
    <property type="match status" value="1"/>
</dbReference>
<comment type="caution">
    <text evidence="13">The sequence shown here is derived from an EMBL/GenBank/DDBJ whole genome shotgun (WGS) entry which is preliminary data.</text>
</comment>
<feature type="compositionally biased region" description="Pro residues" evidence="11">
    <location>
        <begin position="770"/>
        <end position="781"/>
    </location>
</feature>
<feature type="compositionally biased region" description="Polar residues" evidence="11">
    <location>
        <begin position="879"/>
        <end position="889"/>
    </location>
</feature>
<feature type="compositionally biased region" description="Low complexity" evidence="11">
    <location>
        <begin position="628"/>
        <end position="637"/>
    </location>
</feature>
<feature type="repeat" description="ANK" evidence="8">
    <location>
        <begin position="173"/>
        <end position="205"/>
    </location>
</feature>
<dbReference type="SMART" id="SM00105">
    <property type="entry name" value="ArfGap"/>
    <property type="match status" value="1"/>
</dbReference>
<dbReference type="InterPro" id="IPR002110">
    <property type="entry name" value="Ankyrin_rpt"/>
</dbReference>
<dbReference type="GO" id="GO:0098793">
    <property type="term" value="C:presynapse"/>
    <property type="evidence" value="ECO:0007669"/>
    <property type="project" value="GOC"/>
</dbReference>
<dbReference type="Gene3D" id="1.20.120.330">
    <property type="entry name" value="Nucleotidyltransferases domain 2"/>
    <property type="match status" value="1"/>
</dbReference>
<dbReference type="GO" id="GO:0036465">
    <property type="term" value="P:synaptic vesicle recycling"/>
    <property type="evidence" value="ECO:0007669"/>
    <property type="project" value="TreeGrafter"/>
</dbReference>
<evidence type="ECO:0000256" key="9">
    <source>
        <dbReference type="PROSITE-ProRule" id="PRU00288"/>
    </source>
</evidence>
<dbReference type="SMART" id="SM00248">
    <property type="entry name" value="ANK"/>
    <property type="match status" value="3"/>
</dbReference>
<dbReference type="SUPFAM" id="SSF48403">
    <property type="entry name" value="Ankyrin repeat"/>
    <property type="match status" value="1"/>
</dbReference>
<dbReference type="Gene3D" id="1.10.220.150">
    <property type="entry name" value="Arf GTPase activating protein"/>
    <property type="match status" value="1"/>
</dbReference>
<keyword evidence="7 10" id="KW-0175">Coiled coil</keyword>
<gene>
    <name evidence="13" type="primary">Git1</name>
    <name evidence="13" type="ORF">GWK47_022276</name>
</gene>
<feature type="compositionally biased region" description="Polar residues" evidence="11">
    <location>
        <begin position="755"/>
        <end position="766"/>
    </location>
</feature>
<feature type="region of interest" description="Disordered" evidence="11">
    <location>
        <begin position="1164"/>
        <end position="1187"/>
    </location>
</feature>
<dbReference type="CDD" id="cd08833">
    <property type="entry name" value="ArfGap_GIT"/>
    <property type="match status" value="1"/>
</dbReference>
<evidence type="ECO:0000256" key="6">
    <source>
        <dbReference type="ARBA" id="ARBA00023043"/>
    </source>
</evidence>
<evidence type="ECO:0000256" key="3">
    <source>
        <dbReference type="ARBA" id="ARBA00022737"/>
    </source>
</evidence>
<dbReference type="Proteomes" id="UP000770661">
    <property type="component" value="Unassembled WGS sequence"/>
</dbReference>
<keyword evidence="3" id="KW-0677">Repeat</keyword>
<dbReference type="InterPro" id="IPR037278">
    <property type="entry name" value="ARFGAP/RecO"/>
</dbReference>
<evidence type="ECO:0000256" key="8">
    <source>
        <dbReference type="PROSITE-ProRule" id="PRU00023"/>
    </source>
</evidence>
<accession>A0A8J5CDV4</accession>
<dbReference type="Pfam" id="PF12796">
    <property type="entry name" value="Ank_2"/>
    <property type="match status" value="1"/>
</dbReference>
<dbReference type="InterPro" id="IPR001164">
    <property type="entry name" value="ArfGAP_dom"/>
</dbReference>
<dbReference type="Pfam" id="PF08518">
    <property type="entry name" value="GIT_SHD"/>
    <property type="match status" value="2"/>
</dbReference>
<feature type="region of interest" description="Disordered" evidence="11">
    <location>
        <begin position="667"/>
        <end position="704"/>
    </location>
</feature>
<dbReference type="GO" id="GO:0031267">
    <property type="term" value="F:small GTPase binding"/>
    <property type="evidence" value="ECO:0007669"/>
    <property type="project" value="TreeGrafter"/>
</dbReference>
<name>A0A8J5CDV4_CHIOP</name>
<dbReference type="GO" id="GO:0007420">
    <property type="term" value="P:brain development"/>
    <property type="evidence" value="ECO:0007669"/>
    <property type="project" value="InterPro"/>
</dbReference>
<protein>
    <submittedName>
        <fullName evidence="13">ARF GTPase-activating protein GIT2</fullName>
    </submittedName>
</protein>
<feature type="region of interest" description="Disordered" evidence="11">
    <location>
        <begin position="624"/>
        <end position="644"/>
    </location>
</feature>
<feature type="region of interest" description="Disordered" evidence="11">
    <location>
        <begin position="948"/>
        <end position="978"/>
    </location>
</feature>
<dbReference type="Gene3D" id="1.20.5.170">
    <property type="match status" value="1"/>
</dbReference>
<dbReference type="PANTHER" id="PTHR46097">
    <property type="entry name" value="G PROTEIN-COUPLED RECEPTOR KINASE INTERACTING ARFGAP"/>
    <property type="match status" value="1"/>
</dbReference>
<dbReference type="InterPro" id="IPR038508">
    <property type="entry name" value="ArfGAP_dom_sf"/>
</dbReference>
<feature type="compositionally biased region" description="Polar residues" evidence="11">
    <location>
        <begin position="668"/>
        <end position="677"/>
    </location>
</feature>
<dbReference type="SUPFAM" id="SSF57863">
    <property type="entry name" value="ArfGap/RecO-like zinc finger"/>
    <property type="match status" value="1"/>
</dbReference>
<evidence type="ECO:0000256" key="4">
    <source>
        <dbReference type="ARBA" id="ARBA00022771"/>
    </source>
</evidence>
<feature type="region of interest" description="Disordered" evidence="11">
    <location>
        <begin position="716"/>
        <end position="781"/>
    </location>
</feature>
<keyword evidence="14" id="KW-1185">Reference proteome</keyword>
<evidence type="ECO:0000259" key="12">
    <source>
        <dbReference type="PROSITE" id="PS50115"/>
    </source>
</evidence>
<dbReference type="Pfam" id="PF01412">
    <property type="entry name" value="ArfGap"/>
    <property type="match status" value="1"/>
</dbReference>
<dbReference type="PRINTS" id="PR00405">
    <property type="entry name" value="REVINTRACTNG"/>
</dbReference>
<dbReference type="PROSITE" id="PS50115">
    <property type="entry name" value="ARFGAP"/>
    <property type="match status" value="1"/>
</dbReference>
<sequence>MSRVGAGARTKARGSQDACGDCGAAEPSWASINRGILICDECCSVHRSLGRHISQVKSLKKGQWNSIQHAMVHTLYNSGANGIWEHTLLDPSVGKTGRRKPQPNDPVHPTKADFIRAKHQMLAFVYRPTRDDNGGDDADVSRQLHSSVRTSNLETSLRLLSQGADPNYYHKEKSCCPLHVAARAGQASQVELLIVYGADPGAMDPQGYTAGHYGSEANHPELAEHLIECQYELTDRLAYYVSGRKPDHSSGHHWIIPEMADSLDMSDLAKEARAKLQSLPNHLFEELACDVFDEVDRRETDSIWLSLQNQSALVSDRCTVPFLPVNPEFSSTRNQGRQKLARFNAREFATLIIDILSEAKRRQSGIPSPFATPKDKVTPGMQRAARAHDPSLTSPSPPTLPLQPQDSFMPSLPVHSDPSVLGGVSPLSPFHYSDTACSNVASPANGDGCWAASLTQNNPLYRSYDEVNSSFDNLACGSFDQDSLDGVGRGGVEADVESMASNEDDEGGISHNPRGNTHAGETRVNHWPGFTPLGRHSKGHRIGRQGNADSEAGKLLERKYSSGFSSNSDFSDEDQYADYDEVYDPSTCQFAAQLSKSIKDKLLSPRAGQEEDSNQKFKTYVSAVPPISSSSSSSTSSKPGTGGARSLLVRTLTMPLKYAAQHRHSLTKVFSRSQPSTPELPRRNQVARSYVRPDQINRNLPNSQWNVDNRKLEFLDRSSSGTRSFSSKKKASQEKKSPSGKPPKPPGAHHKPVTRRSSTLSRQASFRNPFPTPHVKSPPPNALDIWPADPCNNPILEPCTTCARNVAANIQHASIWGNLENLPRGYLDNVEENQIVSYKKKTKEDYFGDVTLTQPNSPKVNLLNSNNNMSLNARLMTPHTSSTTVNCTPPHSPHLRPTPNSVISQSSTLSAITSTTDSSSSGTTSISALLSDTALTPCTAAIASESSSSALAPHAYKPHANNNNKGEMTDDGEPLYDSVASEDDYTYVEQVEKLNQQKKILEEEQKIQGQLNAELLKHQEMSREMHSGMALETYLDMKEKLESSEARIHELQNHNTHMRSQLDELCSTVQNLREENKSLRSLYSSGSMGQSSHSTPPPLPYYHHAHCLHNGDADPQANARSRGPIQRPFSMFEPRQGPPSVTTPCHLLDQSRTSVFSGRVSGEYDNTRTHSPSLEPSETTPLSASYGVPTQEEVVKKTEVITKKIQELLISAQEGRQEAFMPCAEQIHAAVLDMDSIFPKASAG</sequence>
<dbReference type="InterPro" id="IPR022018">
    <property type="entry name" value="GIT1_C"/>
</dbReference>
<dbReference type="OrthoDB" id="5588096at2759"/>
<feature type="coiled-coil region" evidence="10">
    <location>
        <begin position="1034"/>
        <end position="1082"/>
    </location>
</feature>
<keyword evidence="2" id="KW-0479">Metal-binding</keyword>
<dbReference type="InterPro" id="IPR036770">
    <property type="entry name" value="Ankyrin_rpt-contain_sf"/>
</dbReference>
<dbReference type="AlphaFoldDB" id="A0A8J5CDV4"/>
<evidence type="ECO:0000256" key="2">
    <source>
        <dbReference type="ARBA" id="ARBA00022723"/>
    </source>
</evidence>
<evidence type="ECO:0000313" key="14">
    <source>
        <dbReference type="Proteomes" id="UP000770661"/>
    </source>
</evidence>
<dbReference type="GO" id="GO:0008277">
    <property type="term" value="P:regulation of G protein-coupled receptor signaling pathway"/>
    <property type="evidence" value="ECO:0007669"/>
    <property type="project" value="TreeGrafter"/>
</dbReference>
<evidence type="ECO:0000256" key="11">
    <source>
        <dbReference type="SAM" id="MobiDB-lite"/>
    </source>
</evidence>
<dbReference type="Pfam" id="PF16559">
    <property type="entry name" value="GIT_CC"/>
    <property type="match status" value="1"/>
</dbReference>
<proteinExistence type="predicted"/>
<dbReference type="EMBL" id="JACEEZ010023955">
    <property type="protein sequence ID" value="KAG0710701.1"/>
    <property type="molecule type" value="Genomic_DNA"/>
</dbReference>
<dbReference type="PROSITE" id="PS50088">
    <property type="entry name" value="ANK_REPEAT"/>
    <property type="match status" value="1"/>
</dbReference>
<feature type="compositionally biased region" description="Acidic residues" evidence="11">
    <location>
        <begin position="969"/>
        <end position="978"/>
    </location>
</feature>
<organism evidence="13 14">
    <name type="scientific">Chionoecetes opilio</name>
    <name type="common">Atlantic snow crab</name>
    <name type="synonym">Cancer opilio</name>
    <dbReference type="NCBI Taxonomy" id="41210"/>
    <lineage>
        <taxon>Eukaryota</taxon>
        <taxon>Metazoa</taxon>
        <taxon>Ecdysozoa</taxon>
        <taxon>Arthropoda</taxon>
        <taxon>Crustacea</taxon>
        <taxon>Multicrustacea</taxon>
        <taxon>Malacostraca</taxon>
        <taxon>Eumalacostraca</taxon>
        <taxon>Eucarida</taxon>
        <taxon>Decapoda</taxon>
        <taxon>Pleocyemata</taxon>
        <taxon>Brachyura</taxon>
        <taxon>Eubrachyura</taxon>
        <taxon>Majoidea</taxon>
        <taxon>Majidae</taxon>
        <taxon>Chionoecetes</taxon>
    </lineage>
</organism>
<feature type="region of interest" description="Disordered" evidence="11">
    <location>
        <begin position="879"/>
        <end position="924"/>
    </location>
</feature>
<dbReference type="InterPro" id="IPR013724">
    <property type="entry name" value="GIT_SHD"/>
</dbReference>
<keyword evidence="5" id="KW-0862">Zinc</keyword>
<evidence type="ECO:0000256" key="5">
    <source>
        <dbReference type="ARBA" id="ARBA00022833"/>
    </source>
</evidence>
<evidence type="ECO:0000313" key="13">
    <source>
        <dbReference type="EMBL" id="KAG0710701.1"/>
    </source>
</evidence>
<keyword evidence="4 9" id="KW-0863">Zinc-finger</keyword>
<feature type="compositionally biased region" description="Low complexity" evidence="11">
    <location>
        <begin position="903"/>
        <end position="924"/>
    </location>
</feature>
<feature type="compositionally biased region" description="Low complexity" evidence="11">
    <location>
        <begin position="1083"/>
        <end position="1094"/>
    </location>
</feature>
<feature type="domain" description="Arf-GAP" evidence="12">
    <location>
        <begin position="1"/>
        <end position="132"/>
    </location>
</feature>
<evidence type="ECO:0000256" key="10">
    <source>
        <dbReference type="SAM" id="Coils"/>
    </source>
</evidence>
<dbReference type="SMART" id="SM00555">
    <property type="entry name" value="GIT"/>
    <property type="match status" value="2"/>
</dbReference>
<feature type="region of interest" description="Disordered" evidence="11">
    <location>
        <begin position="364"/>
        <end position="405"/>
    </location>
</feature>
<keyword evidence="1" id="KW-0343">GTPase activation</keyword>
<dbReference type="GO" id="GO:0032012">
    <property type="term" value="P:regulation of ARF protein signal transduction"/>
    <property type="evidence" value="ECO:0007669"/>
    <property type="project" value="InterPro"/>
</dbReference>
<feature type="compositionally biased region" description="Polar residues" evidence="11">
    <location>
        <begin position="1169"/>
        <end position="1183"/>
    </location>
</feature>
<reference evidence="13" key="1">
    <citation type="submission" date="2020-07" db="EMBL/GenBank/DDBJ databases">
        <title>The High-quality genome of the commercially important snow crab, Chionoecetes opilio.</title>
        <authorList>
            <person name="Jeong J.-H."/>
            <person name="Ryu S."/>
        </authorList>
    </citation>
    <scope>NUCLEOTIDE SEQUENCE</scope>
    <source>
        <strain evidence="13">MADBK_172401_WGS</strain>
        <tissue evidence="13">Digestive gland</tissue>
    </source>
</reference>